<sequence>MTTWGLIVETTVGAGEGKHSEAHVLTYVNGTRDEALVELEMRARRYRPDHPLSPKRRRLFRDGDGFLLVIDGARQSYGSRFTVAELLEDVTVR</sequence>
<protein>
    <submittedName>
        <fullName evidence="1">Uncharacterized protein</fullName>
    </submittedName>
</protein>
<reference evidence="2" key="1">
    <citation type="journal article" date="2019" name="Int. J. Syst. Evol. Microbiol.">
        <title>The Global Catalogue of Microorganisms (GCM) 10K type strain sequencing project: providing services to taxonomists for standard genome sequencing and annotation.</title>
        <authorList>
            <consortium name="The Broad Institute Genomics Platform"/>
            <consortium name="The Broad Institute Genome Sequencing Center for Infectious Disease"/>
            <person name="Wu L."/>
            <person name="Ma J."/>
        </authorList>
    </citation>
    <scope>NUCLEOTIDE SEQUENCE [LARGE SCALE GENOMIC DNA]</scope>
    <source>
        <strain evidence="2">CGMCC 4.7020</strain>
    </source>
</reference>
<organism evidence="1 2">
    <name type="scientific">Streptomyces kaempferi</name>
    <dbReference type="NCBI Taxonomy" id="333725"/>
    <lineage>
        <taxon>Bacteria</taxon>
        <taxon>Bacillati</taxon>
        <taxon>Actinomycetota</taxon>
        <taxon>Actinomycetes</taxon>
        <taxon>Kitasatosporales</taxon>
        <taxon>Streptomycetaceae</taxon>
        <taxon>Streptomyces</taxon>
    </lineage>
</organism>
<evidence type="ECO:0000313" key="1">
    <source>
        <dbReference type="EMBL" id="MFD1312715.1"/>
    </source>
</evidence>
<accession>A0ABW3XVP0</accession>
<dbReference type="RefSeq" id="WP_248002309.1">
    <property type="nucleotide sequence ID" value="NZ_JBHSKH010000035.1"/>
</dbReference>
<evidence type="ECO:0000313" key="2">
    <source>
        <dbReference type="Proteomes" id="UP001597058"/>
    </source>
</evidence>
<name>A0ABW3XVP0_9ACTN</name>
<keyword evidence="2" id="KW-1185">Reference proteome</keyword>
<proteinExistence type="predicted"/>
<dbReference type="Proteomes" id="UP001597058">
    <property type="component" value="Unassembled WGS sequence"/>
</dbReference>
<comment type="caution">
    <text evidence="1">The sequence shown here is derived from an EMBL/GenBank/DDBJ whole genome shotgun (WGS) entry which is preliminary data.</text>
</comment>
<gene>
    <name evidence="1" type="ORF">ACFQ5X_44015</name>
</gene>
<dbReference type="EMBL" id="JBHTMM010000134">
    <property type="protein sequence ID" value="MFD1312715.1"/>
    <property type="molecule type" value="Genomic_DNA"/>
</dbReference>